<evidence type="ECO:0000256" key="1">
    <source>
        <dbReference type="SAM" id="MobiDB-lite"/>
    </source>
</evidence>
<dbReference type="STRING" id="97972.A0A2V1D0Z4"/>
<dbReference type="OrthoDB" id="3794557at2759"/>
<evidence type="ECO:0000313" key="2">
    <source>
        <dbReference type="EMBL" id="PVH91702.1"/>
    </source>
</evidence>
<organism evidence="2 3">
    <name type="scientific">Periconia macrospinosa</name>
    <dbReference type="NCBI Taxonomy" id="97972"/>
    <lineage>
        <taxon>Eukaryota</taxon>
        <taxon>Fungi</taxon>
        <taxon>Dikarya</taxon>
        <taxon>Ascomycota</taxon>
        <taxon>Pezizomycotina</taxon>
        <taxon>Dothideomycetes</taxon>
        <taxon>Pleosporomycetidae</taxon>
        <taxon>Pleosporales</taxon>
        <taxon>Massarineae</taxon>
        <taxon>Periconiaceae</taxon>
        <taxon>Periconia</taxon>
    </lineage>
</organism>
<dbReference type="AlphaFoldDB" id="A0A2V1D0Z4"/>
<keyword evidence="3" id="KW-1185">Reference proteome</keyword>
<gene>
    <name evidence="2" type="ORF">DM02DRAFT_663702</name>
</gene>
<reference evidence="2 3" key="1">
    <citation type="journal article" date="2018" name="Sci. Rep.">
        <title>Comparative genomics provides insights into the lifestyle and reveals functional heterogeneity of dark septate endophytic fungi.</title>
        <authorList>
            <person name="Knapp D.G."/>
            <person name="Nemeth J.B."/>
            <person name="Barry K."/>
            <person name="Hainaut M."/>
            <person name="Henrissat B."/>
            <person name="Johnson J."/>
            <person name="Kuo A."/>
            <person name="Lim J.H.P."/>
            <person name="Lipzen A."/>
            <person name="Nolan M."/>
            <person name="Ohm R.A."/>
            <person name="Tamas L."/>
            <person name="Grigoriev I.V."/>
            <person name="Spatafora J.W."/>
            <person name="Nagy L.G."/>
            <person name="Kovacs G.M."/>
        </authorList>
    </citation>
    <scope>NUCLEOTIDE SEQUENCE [LARGE SCALE GENOMIC DNA]</scope>
    <source>
        <strain evidence="2 3">DSE2036</strain>
    </source>
</reference>
<name>A0A2V1D0Z4_9PLEO</name>
<protein>
    <submittedName>
        <fullName evidence="2">Uncharacterized protein</fullName>
    </submittedName>
</protein>
<dbReference type="Proteomes" id="UP000244855">
    <property type="component" value="Unassembled WGS sequence"/>
</dbReference>
<feature type="region of interest" description="Disordered" evidence="1">
    <location>
        <begin position="115"/>
        <end position="142"/>
    </location>
</feature>
<proteinExistence type="predicted"/>
<sequence>MADQSIFPAPSVRDLLEQLNLHVNEPEPTIICRTCQFALNGKNSLVDHVVAKHDRSTEADINVVFAWQSGHRPLQRGTTYGIDGAFPDSLQPALLRIYEWASNEWHKFLQLQPATDNTRSEKRKAQKRELSSSIDQKTLKRRRTASIARDHVECPLLKDNHVTPMHKSRRVGTGPWATAIRSAFYNSAPKDLWPGSLPIFGRPSPFERDSVIEERKMISAHISGGELNFDCNLNSRHQLRAVGEEFQRWRNAGCQLCYANSGKPEPDHELECCNRWDSSEKARRIFHWLQGLTLPRFADGSGACTMCSETDSPCGDIIAGIRLHETEHEDVKSFWRHRLNTSPYEDGECENKPVVKRTIAALCAWISHFLIPSQVSQGRPTVE</sequence>
<accession>A0A2V1D0Z4</accession>
<dbReference type="EMBL" id="KZ805797">
    <property type="protein sequence ID" value="PVH91702.1"/>
    <property type="molecule type" value="Genomic_DNA"/>
</dbReference>
<evidence type="ECO:0000313" key="3">
    <source>
        <dbReference type="Proteomes" id="UP000244855"/>
    </source>
</evidence>